<evidence type="ECO:0000256" key="1">
    <source>
        <dbReference type="SAM" id="MobiDB-lite"/>
    </source>
</evidence>
<accession>A0AAW1WIH1</accession>
<evidence type="ECO:0000256" key="2">
    <source>
        <dbReference type="SAM" id="Phobius"/>
    </source>
</evidence>
<organism evidence="3 4">
    <name type="scientific">Rubus argutus</name>
    <name type="common">Southern blackberry</name>
    <dbReference type="NCBI Taxonomy" id="59490"/>
    <lineage>
        <taxon>Eukaryota</taxon>
        <taxon>Viridiplantae</taxon>
        <taxon>Streptophyta</taxon>
        <taxon>Embryophyta</taxon>
        <taxon>Tracheophyta</taxon>
        <taxon>Spermatophyta</taxon>
        <taxon>Magnoliopsida</taxon>
        <taxon>eudicotyledons</taxon>
        <taxon>Gunneridae</taxon>
        <taxon>Pentapetalae</taxon>
        <taxon>rosids</taxon>
        <taxon>fabids</taxon>
        <taxon>Rosales</taxon>
        <taxon>Rosaceae</taxon>
        <taxon>Rosoideae</taxon>
        <taxon>Rosoideae incertae sedis</taxon>
        <taxon>Rubus</taxon>
    </lineage>
</organism>
<comment type="caution">
    <text evidence="3">The sequence shown here is derived from an EMBL/GenBank/DDBJ whole genome shotgun (WGS) entry which is preliminary data.</text>
</comment>
<dbReference type="PANTHER" id="PTHR34364">
    <property type="entry name" value="WAS/WASL-INTERACTING FAMILY PROTEIN"/>
    <property type="match status" value="1"/>
</dbReference>
<keyword evidence="4" id="KW-1185">Reference proteome</keyword>
<gene>
    <name evidence="3" type="ORF">M0R45_032000</name>
</gene>
<evidence type="ECO:0000313" key="4">
    <source>
        <dbReference type="Proteomes" id="UP001457282"/>
    </source>
</evidence>
<sequence>MSEEGPKLYSNKPKKAQLKQFQDQQIFSSSSSSTMASQSSTPPPPPPPQPPRESFGRRYKFLWPLLLTVNLGVGAYLFMRTKKKETDIEEEVTTAVSTVAQTTPTTELPVPLPAITEPVKSREPIPEHQQREIFKWILEEKRKVKPSDPEEKKRIDEEKALLKQFIRAKSIPRI</sequence>
<protein>
    <submittedName>
        <fullName evidence="3">Uncharacterized protein</fullName>
    </submittedName>
</protein>
<dbReference type="AlphaFoldDB" id="A0AAW1WIH1"/>
<keyword evidence="2" id="KW-1133">Transmembrane helix</keyword>
<reference evidence="3 4" key="1">
    <citation type="journal article" date="2023" name="G3 (Bethesda)">
        <title>A chromosome-length genome assembly and annotation of blackberry (Rubus argutus, cv. 'Hillquist').</title>
        <authorList>
            <person name="Bruna T."/>
            <person name="Aryal R."/>
            <person name="Dudchenko O."/>
            <person name="Sargent D.J."/>
            <person name="Mead D."/>
            <person name="Buti M."/>
            <person name="Cavallini A."/>
            <person name="Hytonen T."/>
            <person name="Andres J."/>
            <person name="Pham M."/>
            <person name="Weisz D."/>
            <person name="Mascagni F."/>
            <person name="Usai G."/>
            <person name="Natali L."/>
            <person name="Bassil N."/>
            <person name="Fernandez G.E."/>
            <person name="Lomsadze A."/>
            <person name="Armour M."/>
            <person name="Olukolu B."/>
            <person name="Poorten T."/>
            <person name="Britton C."/>
            <person name="Davik J."/>
            <person name="Ashrafi H."/>
            <person name="Aiden E.L."/>
            <person name="Borodovsky M."/>
            <person name="Worthington M."/>
        </authorList>
    </citation>
    <scope>NUCLEOTIDE SEQUENCE [LARGE SCALE GENOMIC DNA]</scope>
    <source>
        <strain evidence="3">PI 553951</strain>
    </source>
</reference>
<evidence type="ECO:0000313" key="3">
    <source>
        <dbReference type="EMBL" id="KAK9923591.1"/>
    </source>
</evidence>
<dbReference type="Proteomes" id="UP001457282">
    <property type="component" value="Unassembled WGS sequence"/>
</dbReference>
<name>A0AAW1WIH1_RUBAR</name>
<feature type="transmembrane region" description="Helical" evidence="2">
    <location>
        <begin position="61"/>
        <end position="79"/>
    </location>
</feature>
<feature type="compositionally biased region" description="Pro residues" evidence="1">
    <location>
        <begin position="41"/>
        <end position="51"/>
    </location>
</feature>
<feature type="region of interest" description="Disordered" evidence="1">
    <location>
        <begin position="1"/>
        <end position="55"/>
    </location>
</feature>
<feature type="compositionally biased region" description="Low complexity" evidence="1">
    <location>
        <begin position="28"/>
        <end position="40"/>
    </location>
</feature>
<keyword evidence="2" id="KW-0472">Membrane</keyword>
<dbReference type="PANTHER" id="PTHR34364:SF1">
    <property type="entry name" value="WAS_WASL-INTERACTING FAMILY PROTEIN"/>
    <property type="match status" value="1"/>
</dbReference>
<keyword evidence="2" id="KW-0812">Transmembrane</keyword>
<dbReference type="EMBL" id="JBEDUW010000006">
    <property type="protein sequence ID" value="KAK9923591.1"/>
    <property type="molecule type" value="Genomic_DNA"/>
</dbReference>
<proteinExistence type="predicted"/>